<comment type="cofactor">
    <cofactor evidence="1">
        <name>Mg(2+)</name>
        <dbReference type="ChEBI" id="CHEBI:18420"/>
    </cofactor>
</comment>
<evidence type="ECO:0000256" key="5">
    <source>
        <dbReference type="ARBA" id="ARBA00022842"/>
    </source>
</evidence>
<organism evidence="7 8">
    <name type="scientific">Candidatus Nitrosocosmicus oleophilus</name>
    <dbReference type="NCBI Taxonomy" id="1353260"/>
    <lineage>
        <taxon>Archaea</taxon>
        <taxon>Nitrososphaerota</taxon>
        <taxon>Nitrososphaeria</taxon>
        <taxon>Nitrososphaerales</taxon>
        <taxon>Nitrososphaeraceae</taxon>
        <taxon>Candidatus Nitrosocosmicus</taxon>
    </lineage>
</organism>
<dbReference type="SFLD" id="SFLDS00005">
    <property type="entry name" value="Isoprenoid_Synthase_Type_I"/>
    <property type="match status" value="1"/>
</dbReference>
<dbReference type="Proteomes" id="UP000058925">
    <property type="component" value="Chromosome"/>
</dbReference>
<dbReference type="EMBL" id="CP012850">
    <property type="protein sequence ID" value="ALI36334.1"/>
    <property type="molecule type" value="Genomic_DNA"/>
</dbReference>
<dbReference type="Gene3D" id="1.10.600.10">
    <property type="entry name" value="Farnesyl Diphosphate Synthase"/>
    <property type="match status" value="1"/>
</dbReference>
<dbReference type="PANTHER" id="PTHR12001:SF85">
    <property type="entry name" value="SHORT CHAIN ISOPRENYL DIPHOSPHATE SYNTHASE"/>
    <property type="match status" value="1"/>
</dbReference>
<evidence type="ECO:0000256" key="6">
    <source>
        <dbReference type="RuleBase" id="RU004466"/>
    </source>
</evidence>
<dbReference type="InterPro" id="IPR008949">
    <property type="entry name" value="Isoprenoid_synthase_dom_sf"/>
</dbReference>
<evidence type="ECO:0000313" key="8">
    <source>
        <dbReference type="Proteomes" id="UP000058925"/>
    </source>
</evidence>
<dbReference type="GO" id="GO:0046872">
    <property type="term" value="F:metal ion binding"/>
    <property type="evidence" value="ECO:0007669"/>
    <property type="project" value="UniProtKB-KW"/>
</dbReference>
<evidence type="ECO:0000256" key="1">
    <source>
        <dbReference type="ARBA" id="ARBA00001946"/>
    </source>
</evidence>
<keyword evidence="3 6" id="KW-0808">Transferase</keyword>
<dbReference type="SUPFAM" id="SSF48576">
    <property type="entry name" value="Terpenoid synthases"/>
    <property type="match status" value="1"/>
</dbReference>
<dbReference type="RefSeq" id="WP_196815624.1">
    <property type="nucleotide sequence ID" value="NZ_CP012850.1"/>
</dbReference>
<protein>
    <submittedName>
        <fullName evidence="7">(2E,6E)-farnesyl diphosphate synthase</fullName>
        <ecNumber evidence="7">2.5.1.10</ecNumber>
    </submittedName>
</protein>
<gene>
    <name evidence="7" type="ORF">NMY3_02134</name>
</gene>
<dbReference type="GeneID" id="60422098"/>
<evidence type="ECO:0000313" key="7">
    <source>
        <dbReference type="EMBL" id="ALI36334.1"/>
    </source>
</evidence>
<keyword evidence="8" id="KW-1185">Reference proteome</keyword>
<dbReference type="Pfam" id="PF00348">
    <property type="entry name" value="polyprenyl_synt"/>
    <property type="match status" value="1"/>
</dbReference>
<dbReference type="CDD" id="cd00685">
    <property type="entry name" value="Trans_IPPS_HT"/>
    <property type="match status" value="1"/>
</dbReference>
<dbReference type="GO" id="GO:0008299">
    <property type="term" value="P:isoprenoid biosynthetic process"/>
    <property type="evidence" value="ECO:0007669"/>
    <property type="project" value="InterPro"/>
</dbReference>
<dbReference type="PROSITE" id="PS00444">
    <property type="entry name" value="POLYPRENYL_SYNTHASE_2"/>
    <property type="match status" value="1"/>
</dbReference>
<evidence type="ECO:0000256" key="2">
    <source>
        <dbReference type="ARBA" id="ARBA00006706"/>
    </source>
</evidence>
<accession>A0A654LXV2</accession>
<keyword evidence="5" id="KW-0460">Magnesium</keyword>
<comment type="similarity">
    <text evidence="2 6">Belongs to the FPP/GGPP synthase family.</text>
</comment>
<dbReference type="InterPro" id="IPR000092">
    <property type="entry name" value="Polyprenyl_synt"/>
</dbReference>
<keyword evidence="4" id="KW-0479">Metal-binding</keyword>
<dbReference type="EC" id="2.5.1.10" evidence="7"/>
<evidence type="ECO:0000256" key="3">
    <source>
        <dbReference type="ARBA" id="ARBA00022679"/>
    </source>
</evidence>
<dbReference type="AlphaFoldDB" id="A0A654LXV2"/>
<dbReference type="PANTHER" id="PTHR12001">
    <property type="entry name" value="GERANYLGERANYL PYROPHOSPHATE SYNTHASE"/>
    <property type="match status" value="1"/>
</dbReference>
<name>A0A654LXV2_9ARCH</name>
<dbReference type="InterPro" id="IPR033749">
    <property type="entry name" value="Polyprenyl_synt_CS"/>
</dbReference>
<dbReference type="KEGG" id="taa:NMY3_02134"/>
<dbReference type="GO" id="GO:0004337">
    <property type="term" value="F:(2E,6E)-farnesyl diphosphate synthase activity"/>
    <property type="evidence" value="ECO:0007669"/>
    <property type="project" value="UniProtKB-EC"/>
</dbReference>
<sequence>MSSEDIKTEINFVASKINQFILNNISGEPFGLYTASLHYIKSGGKRLRPFMTIKSSELLNGSLESSLPAATSVELVHNFTLVHDDIMDNDNVRHNVTTVHRQFGIPLAILAGDVLFSKAFQVISIYGKKVGLNQSVLLRMVDLLSTSCIDVCEGQALDIQMAQDDEFSSTDLYIKMIEKKTAALFRVSCELGTLSSPDFTEKDLENMSGYGKKIGIAFQLIDDLIGIHGDSKVTGKFVGNDIREGKKTLPILLAFQNLKSTDKDLLRHLFGSKNAKDSEIAEMVNKIAEIRVDREVRDIANSYAKEAFETLKSYDRSPALISLENSAKYIVERSL</sequence>
<dbReference type="SFLD" id="SFLDG01017">
    <property type="entry name" value="Polyprenyl_Transferase_Like"/>
    <property type="match status" value="1"/>
</dbReference>
<reference evidence="8" key="1">
    <citation type="submission" date="2015-10" db="EMBL/GenBank/DDBJ databases">
        <title>Niche specialization of a soil ammonia-oxidizing archaeon, Candidatus Nitrosocosmicus oleophilus.</title>
        <authorList>
            <person name="Jung M.-Y."/>
            <person name="Rhee S.-K."/>
        </authorList>
    </citation>
    <scope>NUCLEOTIDE SEQUENCE [LARGE SCALE GENOMIC DNA]</scope>
    <source>
        <strain evidence="8">MY3</strain>
    </source>
</reference>
<proteinExistence type="inferred from homology"/>
<evidence type="ECO:0000256" key="4">
    <source>
        <dbReference type="ARBA" id="ARBA00022723"/>
    </source>
</evidence>
<dbReference type="OrthoDB" id="26738at2157"/>